<evidence type="ECO:0000313" key="2">
    <source>
        <dbReference type="EMBL" id="ARF11935.1"/>
    </source>
</evidence>
<feature type="domain" description="Bacteriophage T5 Orf172 DNA-binding" evidence="1">
    <location>
        <begin position="4"/>
        <end position="90"/>
    </location>
</feature>
<organism evidence="2">
    <name type="scientific">Klosneuvirus KNV1</name>
    <dbReference type="NCBI Taxonomy" id="1977640"/>
    <lineage>
        <taxon>Viruses</taxon>
        <taxon>Varidnaviria</taxon>
        <taxon>Bamfordvirae</taxon>
        <taxon>Nucleocytoviricota</taxon>
        <taxon>Megaviricetes</taxon>
        <taxon>Imitervirales</taxon>
        <taxon>Mimiviridae</taxon>
        <taxon>Klosneuvirinae</taxon>
        <taxon>Klosneuvirus</taxon>
    </lineage>
</organism>
<accession>A0A1V0SJP8</accession>
<reference evidence="2" key="1">
    <citation type="journal article" date="2017" name="Science">
        <title>Giant viruses with an expanded complement of translation system components.</title>
        <authorList>
            <person name="Schulz F."/>
            <person name="Yutin N."/>
            <person name="Ivanova N.N."/>
            <person name="Ortega D.R."/>
            <person name="Lee T.K."/>
            <person name="Vierheilig J."/>
            <person name="Daims H."/>
            <person name="Horn M."/>
            <person name="Wagner M."/>
            <person name="Jensen G.J."/>
            <person name="Kyrpides N.C."/>
            <person name="Koonin E.V."/>
            <person name="Woyke T."/>
        </authorList>
    </citation>
    <scope>NUCLEOTIDE SEQUENCE</scope>
    <source>
        <strain evidence="2">KNV1</strain>
    </source>
</reference>
<dbReference type="InterPro" id="IPR018306">
    <property type="entry name" value="Phage_T5_Orf172_DNA-bd"/>
</dbReference>
<name>A0A1V0SJP8_9VIRU</name>
<gene>
    <name evidence="2" type="ORF">Klosneuvirus_3_70</name>
</gene>
<evidence type="ECO:0000259" key="1">
    <source>
        <dbReference type="Pfam" id="PF10544"/>
    </source>
</evidence>
<dbReference type="Pfam" id="PF10544">
    <property type="entry name" value="T5orf172"/>
    <property type="match status" value="1"/>
</dbReference>
<sequence length="114" mass="13852">MPKIIYIITSTTMNAVKIGKTTRNIKELRSDYTRPYGSNMCIHYFEINELDLDSLERFIHNELRAYKKTNELYELAFYTFYLERIGQIIKNFVRRDVHPIHHENGDEYMHWYPN</sequence>
<protein>
    <recommendedName>
        <fullName evidence="1">Bacteriophage T5 Orf172 DNA-binding domain-containing protein</fullName>
    </recommendedName>
</protein>
<proteinExistence type="predicted"/>
<dbReference type="EMBL" id="KY684110">
    <property type="protein sequence ID" value="ARF11935.1"/>
    <property type="molecule type" value="Genomic_DNA"/>
</dbReference>